<organism evidence="2 3">
    <name type="scientific">Stomoxys calcitrans</name>
    <name type="common">Stable fly</name>
    <name type="synonym">Conops calcitrans</name>
    <dbReference type="NCBI Taxonomy" id="35570"/>
    <lineage>
        <taxon>Eukaryota</taxon>
        <taxon>Metazoa</taxon>
        <taxon>Ecdysozoa</taxon>
        <taxon>Arthropoda</taxon>
        <taxon>Hexapoda</taxon>
        <taxon>Insecta</taxon>
        <taxon>Pterygota</taxon>
        <taxon>Neoptera</taxon>
        <taxon>Endopterygota</taxon>
        <taxon>Diptera</taxon>
        <taxon>Brachycera</taxon>
        <taxon>Muscomorpha</taxon>
        <taxon>Muscoidea</taxon>
        <taxon>Muscidae</taxon>
        <taxon>Stomoxys</taxon>
    </lineage>
</organism>
<dbReference type="Proteomes" id="UP000095300">
    <property type="component" value="Unassembled WGS sequence"/>
</dbReference>
<feature type="signal peptide" evidence="1">
    <location>
        <begin position="1"/>
        <end position="17"/>
    </location>
</feature>
<evidence type="ECO:0000313" key="3">
    <source>
        <dbReference type="Proteomes" id="UP000095300"/>
    </source>
</evidence>
<accession>A0A1I8P9V7</accession>
<evidence type="ECO:0000313" key="2">
    <source>
        <dbReference type="EnsemblMetazoa" id="SCAU006144-PB"/>
    </source>
</evidence>
<dbReference type="EnsemblMetazoa" id="SCAU006144-RB">
    <property type="protein sequence ID" value="SCAU006144-PB"/>
    <property type="gene ID" value="SCAU006144"/>
</dbReference>
<dbReference type="InterPro" id="IPR046350">
    <property type="entry name" value="Cystatin_sf"/>
</dbReference>
<dbReference type="KEGG" id="scac:106092469"/>
<dbReference type="AlphaFoldDB" id="A0A1I8P9V7"/>
<dbReference type="OrthoDB" id="8026766at2759"/>
<gene>
    <name evidence="2" type="primary">106092469</name>
</gene>
<feature type="chain" id="PRO_5009326254" description="Cystatin domain-containing protein" evidence="1">
    <location>
        <begin position="18"/>
        <end position="114"/>
    </location>
</feature>
<dbReference type="VEuPathDB" id="VectorBase:SCAU006144"/>
<protein>
    <recommendedName>
        <fullName evidence="4">Cystatin domain-containing protein</fullName>
    </recommendedName>
</protein>
<name>A0A1I8P9V7_STOCA</name>
<dbReference type="SUPFAM" id="SSF54403">
    <property type="entry name" value="Cystatin/monellin"/>
    <property type="match status" value="1"/>
</dbReference>
<sequence length="114" mass="12174">MKLVIIFILATLAVVNGFMCAGCPSQMDPEQAKEVLNNTLNKVATLGGPNYSVGKIYTASSQITSGVKYRMNADLLNDSNQSVGCDVVIERTAATGITKATFNCSNRGVFKISY</sequence>
<reference evidence="2" key="1">
    <citation type="submission" date="2020-05" db="UniProtKB">
        <authorList>
            <consortium name="EnsemblMetazoa"/>
        </authorList>
    </citation>
    <scope>IDENTIFICATION</scope>
    <source>
        <strain evidence="2">USDA</strain>
    </source>
</reference>
<evidence type="ECO:0008006" key="4">
    <source>
        <dbReference type="Google" id="ProtNLM"/>
    </source>
</evidence>
<proteinExistence type="predicted"/>
<keyword evidence="1" id="KW-0732">Signal</keyword>
<keyword evidence="3" id="KW-1185">Reference proteome</keyword>
<evidence type="ECO:0000256" key="1">
    <source>
        <dbReference type="SAM" id="SignalP"/>
    </source>
</evidence>